<proteinExistence type="predicted"/>
<comment type="caution">
    <text evidence="4">The sequence shown here is derived from an EMBL/GenBank/DDBJ whole genome shotgun (WGS) entry which is preliminary data.</text>
</comment>
<dbReference type="InterPro" id="IPR009057">
    <property type="entry name" value="Homeodomain-like_sf"/>
</dbReference>
<dbReference type="Pfam" id="PF12833">
    <property type="entry name" value="HTH_18"/>
    <property type="match status" value="1"/>
</dbReference>
<organism evidence="4">
    <name type="scientific">mine drainage metagenome</name>
    <dbReference type="NCBI Taxonomy" id="410659"/>
    <lineage>
        <taxon>unclassified sequences</taxon>
        <taxon>metagenomes</taxon>
        <taxon>ecological metagenomes</taxon>
    </lineage>
</organism>
<gene>
    <name evidence="4" type="primary">cdhR_3</name>
    <name evidence="4" type="ORF">GALL_139400</name>
</gene>
<keyword evidence="2" id="KW-0804">Transcription</keyword>
<dbReference type="SUPFAM" id="SSF52317">
    <property type="entry name" value="Class I glutamine amidotransferase-like"/>
    <property type="match status" value="1"/>
</dbReference>
<evidence type="ECO:0000256" key="2">
    <source>
        <dbReference type="ARBA" id="ARBA00023163"/>
    </source>
</evidence>
<sequence>MNALVPSFPAIPRTIAFLVFPDFQLLDLSGPLAAFQMAALSTTPPPYRLTVVSQAGGLVRSTSGVEVASRKVRRTSIDTLIIVGGAGVHRVDERGVDLVRRVAGRARRVASVCTGAFLLARAGLLDGRRATTHWRHAAALQRAFPGVRVDADRIYIQEGAVWTSAGIAAGIDLALALVEQDLGLPASKAVARELVVAHRRPGGQSQHSEMLALEPESDRIRRSLDFARGHLREPLPVERLADAACLSLRQFNRLFREQTGDTPAKAVERLRLEAAKPLVESGVESIERIATSVGFRDSERMRRAFVRRFGHPPQALRRVAAIR</sequence>
<dbReference type="GO" id="GO:0003700">
    <property type="term" value="F:DNA-binding transcription factor activity"/>
    <property type="evidence" value="ECO:0007669"/>
    <property type="project" value="InterPro"/>
</dbReference>
<dbReference type="PANTHER" id="PTHR43130">
    <property type="entry name" value="ARAC-FAMILY TRANSCRIPTIONAL REGULATOR"/>
    <property type="match status" value="1"/>
</dbReference>
<dbReference type="Pfam" id="PF01965">
    <property type="entry name" value="DJ-1_PfpI"/>
    <property type="match status" value="1"/>
</dbReference>
<evidence type="ECO:0000313" key="4">
    <source>
        <dbReference type="EMBL" id="OIR04003.1"/>
    </source>
</evidence>
<dbReference type="EMBL" id="MLJW01000061">
    <property type="protein sequence ID" value="OIR04003.1"/>
    <property type="molecule type" value="Genomic_DNA"/>
</dbReference>
<dbReference type="Gene3D" id="3.40.50.880">
    <property type="match status" value="1"/>
</dbReference>
<feature type="domain" description="HTH araC/xylS-type" evidence="3">
    <location>
        <begin position="221"/>
        <end position="319"/>
    </location>
</feature>
<dbReference type="PANTHER" id="PTHR43130:SF3">
    <property type="entry name" value="HTH-TYPE TRANSCRIPTIONAL REGULATOR RV1931C"/>
    <property type="match status" value="1"/>
</dbReference>
<evidence type="ECO:0000259" key="3">
    <source>
        <dbReference type="PROSITE" id="PS01124"/>
    </source>
</evidence>
<dbReference type="CDD" id="cd03137">
    <property type="entry name" value="GATase1_AraC_1"/>
    <property type="match status" value="1"/>
</dbReference>
<dbReference type="Gene3D" id="1.10.10.60">
    <property type="entry name" value="Homeodomain-like"/>
    <property type="match status" value="1"/>
</dbReference>
<accession>A0A1J5S7U0</accession>
<dbReference type="PROSITE" id="PS01124">
    <property type="entry name" value="HTH_ARAC_FAMILY_2"/>
    <property type="match status" value="1"/>
</dbReference>
<dbReference type="InterPro" id="IPR018060">
    <property type="entry name" value="HTH_AraC"/>
</dbReference>
<keyword evidence="1" id="KW-0805">Transcription regulation</keyword>
<evidence type="ECO:0000256" key="1">
    <source>
        <dbReference type="ARBA" id="ARBA00023015"/>
    </source>
</evidence>
<protein>
    <submittedName>
        <fullName evidence="4">HTH-type transcriptional regulator CdhR</fullName>
    </submittedName>
</protein>
<dbReference type="SMART" id="SM00342">
    <property type="entry name" value="HTH_ARAC"/>
    <property type="match status" value="1"/>
</dbReference>
<dbReference type="InterPro" id="IPR052158">
    <property type="entry name" value="INH-QAR"/>
</dbReference>
<name>A0A1J5S7U0_9ZZZZ</name>
<reference evidence="4" key="1">
    <citation type="submission" date="2016-10" db="EMBL/GenBank/DDBJ databases">
        <title>Sequence of Gallionella enrichment culture.</title>
        <authorList>
            <person name="Poehlein A."/>
            <person name="Muehling M."/>
            <person name="Daniel R."/>
        </authorList>
    </citation>
    <scope>NUCLEOTIDE SEQUENCE</scope>
</reference>
<dbReference type="SUPFAM" id="SSF46689">
    <property type="entry name" value="Homeodomain-like"/>
    <property type="match status" value="2"/>
</dbReference>
<dbReference type="AlphaFoldDB" id="A0A1J5S7U0"/>
<dbReference type="InterPro" id="IPR002818">
    <property type="entry name" value="DJ-1/PfpI"/>
</dbReference>
<dbReference type="InterPro" id="IPR029062">
    <property type="entry name" value="Class_I_gatase-like"/>
</dbReference>
<dbReference type="GO" id="GO:0043565">
    <property type="term" value="F:sequence-specific DNA binding"/>
    <property type="evidence" value="ECO:0007669"/>
    <property type="project" value="InterPro"/>
</dbReference>